<dbReference type="InterPro" id="IPR029063">
    <property type="entry name" value="SAM-dependent_MTases_sf"/>
</dbReference>
<gene>
    <name evidence="2" type="ORF">Poly59_60600</name>
</gene>
<dbReference type="Gene3D" id="3.40.50.150">
    <property type="entry name" value="Vaccinia Virus protein VP39"/>
    <property type="match status" value="1"/>
</dbReference>
<keyword evidence="3" id="KW-1185">Reference proteome</keyword>
<evidence type="ECO:0000313" key="2">
    <source>
        <dbReference type="EMBL" id="TWU47086.1"/>
    </source>
</evidence>
<name>A0A5C6EHI5_9BACT</name>
<dbReference type="CDD" id="cd02440">
    <property type="entry name" value="AdoMet_MTases"/>
    <property type="match status" value="1"/>
</dbReference>
<comment type="caution">
    <text evidence="2">The sequence shown here is derived from an EMBL/GenBank/DDBJ whole genome shotgun (WGS) entry which is preliminary data.</text>
</comment>
<protein>
    <recommendedName>
        <fullName evidence="1">Methyltransferase domain-containing protein</fullName>
    </recommendedName>
</protein>
<dbReference type="AlphaFoldDB" id="A0A5C6EHI5"/>
<sequence length="242" mass="26775">MIKRELQPDWTGQSDRSDREYLQTLTGLAKLNQFTGVAAAMYRHLRKNAQVRNSSPMRVLDLASGAGDVPIAWARRAAYEGLAMQITALDICSDAIEEQQRRASAAGVAIRSLQMDCLSSSLPCGFEFVTCSMFMHRLEEMQAVRLLQAMQATSEDGILVCDLDRSRLNLCLVSAGAYFLSRSPVVHQDVKTRVRSAFTANEFKQVAESALGRPVRVRRALPCHFMATLEARTVPDSSVAFA</sequence>
<dbReference type="InterPro" id="IPR041698">
    <property type="entry name" value="Methyltransf_25"/>
</dbReference>
<evidence type="ECO:0000313" key="3">
    <source>
        <dbReference type="Proteomes" id="UP000317977"/>
    </source>
</evidence>
<reference evidence="2 3" key="1">
    <citation type="submission" date="2019-02" db="EMBL/GenBank/DDBJ databases">
        <title>Deep-cultivation of Planctomycetes and their phenomic and genomic characterization uncovers novel biology.</title>
        <authorList>
            <person name="Wiegand S."/>
            <person name="Jogler M."/>
            <person name="Boedeker C."/>
            <person name="Pinto D."/>
            <person name="Vollmers J."/>
            <person name="Rivas-Marin E."/>
            <person name="Kohn T."/>
            <person name="Peeters S.H."/>
            <person name="Heuer A."/>
            <person name="Rast P."/>
            <person name="Oberbeckmann S."/>
            <person name="Bunk B."/>
            <person name="Jeske O."/>
            <person name="Meyerdierks A."/>
            <person name="Storesund J.E."/>
            <person name="Kallscheuer N."/>
            <person name="Luecker S."/>
            <person name="Lage O.M."/>
            <person name="Pohl T."/>
            <person name="Merkel B.J."/>
            <person name="Hornburger P."/>
            <person name="Mueller R.-W."/>
            <person name="Bruemmer F."/>
            <person name="Labrenz M."/>
            <person name="Spormann A.M."/>
            <person name="Op Den Camp H."/>
            <person name="Overmann J."/>
            <person name="Amann R."/>
            <person name="Jetten M.S.M."/>
            <person name="Mascher T."/>
            <person name="Medema M.H."/>
            <person name="Devos D.P."/>
            <person name="Kaster A.-K."/>
            <person name="Ovreas L."/>
            <person name="Rohde M."/>
            <person name="Galperin M.Y."/>
            <person name="Jogler C."/>
        </authorList>
    </citation>
    <scope>NUCLEOTIDE SEQUENCE [LARGE SCALE GENOMIC DNA]</scope>
    <source>
        <strain evidence="2 3">Poly59</strain>
    </source>
</reference>
<proteinExistence type="predicted"/>
<dbReference type="RefSeq" id="WP_146537478.1">
    <property type="nucleotide sequence ID" value="NZ_SJPX01000006.1"/>
</dbReference>
<dbReference type="Pfam" id="PF13649">
    <property type="entry name" value="Methyltransf_25"/>
    <property type="match status" value="1"/>
</dbReference>
<dbReference type="SUPFAM" id="SSF53335">
    <property type="entry name" value="S-adenosyl-L-methionine-dependent methyltransferases"/>
    <property type="match status" value="1"/>
</dbReference>
<evidence type="ECO:0000259" key="1">
    <source>
        <dbReference type="Pfam" id="PF13649"/>
    </source>
</evidence>
<accession>A0A5C6EHI5</accession>
<dbReference type="OrthoDB" id="9800454at2"/>
<dbReference type="EMBL" id="SJPX01000006">
    <property type="protein sequence ID" value="TWU47086.1"/>
    <property type="molecule type" value="Genomic_DNA"/>
</dbReference>
<feature type="domain" description="Methyltransferase" evidence="1">
    <location>
        <begin position="59"/>
        <end position="152"/>
    </location>
</feature>
<organism evidence="2 3">
    <name type="scientific">Rubripirellula reticaptiva</name>
    <dbReference type="NCBI Taxonomy" id="2528013"/>
    <lineage>
        <taxon>Bacteria</taxon>
        <taxon>Pseudomonadati</taxon>
        <taxon>Planctomycetota</taxon>
        <taxon>Planctomycetia</taxon>
        <taxon>Pirellulales</taxon>
        <taxon>Pirellulaceae</taxon>
        <taxon>Rubripirellula</taxon>
    </lineage>
</organism>
<dbReference type="Proteomes" id="UP000317977">
    <property type="component" value="Unassembled WGS sequence"/>
</dbReference>